<evidence type="ECO:0000256" key="7">
    <source>
        <dbReference type="ARBA" id="ARBA00022723"/>
    </source>
</evidence>
<keyword evidence="5 13" id="KW-0349">Heme</keyword>
<dbReference type="PRINTS" id="PR00465">
    <property type="entry name" value="EP450IV"/>
</dbReference>
<evidence type="ECO:0000313" key="15">
    <source>
        <dbReference type="Proteomes" id="UP000244855"/>
    </source>
</evidence>
<dbReference type="GO" id="GO:0020037">
    <property type="term" value="F:heme binding"/>
    <property type="evidence" value="ECO:0007669"/>
    <property type="project" value="InterPro"/>
</dbReference>
<dbReference type="PANTHER" id="PTHR46206">
    <property type="entry name" value="CYTOCHROME P450"/>
    <property type="match status" value="1"/>
</dbReference>
<evidence type="ECO:0000256" key="5">
    <source>
        <dbReference type="ARBA" id="ARBA00022617"/>
    </source>
</evidence>
<keyword evidence="6" id="KW-0812">Transmembrane</keyword>
<dbReference type="CDD" id="cd11041">
    <property type="entry name" value="CYP503A1-like"/>
    <property type="match status" value="1"/>
</dbReference>
<keyword evidence="10 13" id="KW-0408">Iron</keyword>
<name>A0A2V1DGR4_9PLEO</name>
<comment type="subcellular location">
    <subcellularLocation>
        <location evidence="2">Membrane</location>
    </subcellularLocation>
</comment>
<keyword evidence="11" id="KW-0503">Monooxygenase</keyword>
<dbReference type="OrthoDB" id="1844152at2759"/>
<comment type="cofactor">
    <cofactor evidence="1 13">
        <name>heme</name>
        <dbReference type="ChEBI" id="CHEBI:30413"/>
    </cofactor>
</comment>
<keyword evidence="12" id="KW-0472">Membrane</keyword>
<feature type="binding site" description="axial binding residue" evidence="13">
    <location>
        <position position="458"/>
    </location>
    <ligand>
        <name>heme</name>
        <dbReference type="ChEBI" id="CHEBI:30413"/>
    </ligand>
    <ligandPart>
        <name>Fe</name>
        <dbReference type="ChEBI" id="CHEBI:18248"/>
    </ligandPart>
</feature>
<gene>
    <name evidence="14" type="ORF">DM02DRAFT_597759</name>
</gene>
<dbReference type="GO" id="GO:0016020">
    <property type="term" value="C:membrane"/>
    <property type="evidence" value="ECO:0007669"/>
    <property type="project" value="UniProtKB-SubCell"/>
</dbReference>
<dbReference type="Proteomes" id="UP000244855">
    <property type="component" value="Unassembled WGS sequence"/>
</dbReference>
<dbReference type="SUPFAM" id="SSF48264">
    <property type="entry name" value="Cytochrome P450"/>
    <property type="match status" value="1"/>
</dbReference>
<dbReference type="GO" id="GO:0004497">
    <property type="term" value="F:monooxygenase activity"/>
    <property type="evidence" value="ECO:0007669"/>
    <property type="project" value="UniProtKB-KW"/>
</dbReference>
<evidence type="ECO:0000256" key="11">
    <source>
        <dbReference type="ARBA" id="ARBA00023033"/>
    </source>
</evidence>
<dbReference type="Pfam" id="PF00067">
    <property type="entry name" value="p450"/>
    <property type="match status" value="1"/>
</dbReference>
<dbReference type="GO" id="GO:0005506">
    <property type="term" value="F:iron ion binding"/>
    <property type="evidence" value="ECO:0007669"/>
    <property type="project" value="InterPro"/>
</dbReference>
<evidence type="ECO:0000256" key="8">
    <source>
        <dbReference type="ARBA" id="ARBA00022989"/>
    </source>
</evidence>
<evidence type="ECO:0000256" key="10">
    <source>
        <dbReference type="ARBA" id="ARBA00023004"/>
    </source>
</evidence>
<dbReference type="Gene3D" id="1.10.630.10">
    <property type="entry name" value="Cytochrome P450"/>
    <property type="match status" value="1"/>
</dbReference>
<dbReference type="GO" id="GO:0016705">
    <property type="term" value="F:oxidoreductase activity, acting on paired donors, with incorporation or reduction of molecular oxygen"/>
    <property type="evidence" value="ECO:0007669"/>
    <property type="project" value="InterPro"/>
</dbReference>
<evidence type="ECO:0000256" key="12">
    <source>
        <dbReference type="ARBA" id="ARBA00023136"/>
    </source>
</evidence>
<reference evidence="14 15" key="1">
    <citation type="journal article" date="2018" name="Sci. Rep.">
        <title>Comparative genomics provides insights into the lifestyle and reveals functional heterogeneity of dark septate endophytic fungi.</title>
        <authorList>
            <person name="Knapp D.G."/>
            <person name="Nemeth J.B."/>
            <person name="Barry K."/>
            <person name="Hainaut M."/>
            <person name="Henrissat B."/>
            <person name="Johnson J."/>
            <person name="Kuo A."/>
            <person name="Lim J.H.P."/>
            <person name="Lipzen A."/>
            <person name="Nolan M."/>
            <person name="Ohm R.A."/>
            <person name="Tamas L."/>
            <person name="Grigoriev I.V."/>
            <person name="Spatafora J.W."/>
            <person name="Nagy L.G."/>
            <person name="Kovacs G.M."/>
        </authorList>
    </citation>
    <scope>NUCLEOTIDE SEQUENCE [LARGE SCALE GENOMIC DNA]</scope>
    <source>
        <strain evidence="14 15">DSE2036</strain>
    </source>
</reference>
<dbReference type="AlphaFoldDB" id="A0A2V1DGR4"/>
<comment type="similarity">
    <text evidence="4">Belongs to the cytochrome P450 family.</text>
</comment>
<sequence length="525" mass="60232">MQLLLSTCFRLVQQHYIIMFMILWQSASILWRFWWKIPTGVKIVAYPTVLGRWLTALRMSFNSDEFIQRAYDQANGQPFAIPLTDRWIVYVSDANQIKKLDLEPDSVLSREQGLHEFGWTQQTLGHLRLPPDTSGPKSENFRVVNGVLKNKLRTELPALREHFKSIFKTALRSEFGISKTAQSDQIEWSRCWLMPTLFRIITRMNLSILVGEEQANQHTVVQDALSYLFCVSCTVLACQLLNKFCSFVIPITMGFGLSRSRVFKVFLLMTEQALNKRSLTDINLVRYSNITGWAVEMTKLKEATAIAKISFGVFFAGSFSVPLLIQACIYRMCMHPEYLTKLREEALEGRNLPLNVGNHEMPYLDSFIRETARLSPSLTLSSIRSVMHSYTSSDGYHIPKGNWIASPQSPIMRDENLIPRAKEFDGFRFLDKEMVSARARLTHPSQSFLFWGPAKNPCPGRFYVSVIVKELLSQLLLDYDFMLVDPTARPFWTIGKVRLASPFMSLLVRKRIVGPLVADDQNRSI</sequence>
<comment type="pathway">
    <text evidence="3">Mycotoxin biosynthesis.</text>
</comment>
<evidence type="ECO:0000256" key="1">
    <source>
        <dbReference type="ARBA" id="ARBA00001971"/>
    </source>
</evidence>
<evidence type="ECO:0000313" key="14">
    <source>
        <dbReference type="EMBL" id="PVH97347.1"/>
    </source>
</evidence>
<dbReference type="EMBL" id="KZ805438">
    <property type="protein sequence ID" value="PVH97347.1"/>
    <property type="molecule type" value="Genomic_DNA"/>
</dbReference>
<evidence type="ECO:0000256" key="9">
    <source>
        <dbReference type="ARBA" id="ARBA00023002"/>
    </source>
</evidence>
<evidence type="ECO:0000256" key="4">
    <source>
        <dbReference type="ARBA" id="ARBA00010617"/>
    </source>
</evidence>
<organism evidence="14 15">
    <name type="scientific">Periconia macrospinosa</name>
    <dbReference type="NCBI Taxonomy" id="97972"/>
    <lineage>
        <taxon>Eukaryota</taxon>
        <taxon>Fungi</taxon>
        <taxon>Dikarya</taxon>
        <taxon>Ascomycota</taxon>
        <taxon>Pezizomycotina</taxon>
        <taxon>Dothideomycetes</taxon>
        <taxon>Pleosporomycetidae</taxon>
        <taxon>Pleosporales</taxon>
        <taxon>Massarineae</taxon>
        <taxon>Periconiaceae</taxon>
        <taxon>Periconia</taxon>
    </lineage>
</organism>
<dbReference type="PANTHER" id="PTHR46206:SF5">
    <property type="entry name" value="P450, PUTATIVE (EUROFUNG)-RELATED"/>
    <property type="match status" value="1"/>
</dbReference>
<evidence type="ECO:0000256" key="2">
    <source>
        <dbReference type="ARBA" id="ARBA00004370"/>
    </source>
</evidence>
<keyword evidence="9" id="KW-0560">Oxidoreductase</keyword>
<proteinExistence type="inferred from homology"/>
<evidence type="ECO:0000256" key="6">
    <source>
        <dbReference type="ARBA" id="ARBA00022692"/>
    </source>
</evidence>
<accession>A0A2V1DGR4</accession>
<dbReference type="InterPro" id="IPR002403">
    <property type="entry name" value="Cyt_P450_E_grp-IV"/>
</dbReference>
<evidence type="ECO:0000256" key="3">
    <source>
        <dbReference type="ARBA" id="ARBA00004685"/>
    </source>
</evidence>
<dbReference type="InterPro" id="IPR001128">
    <property type="entry name" value="Cyt_P450"/>
</dbReference>
<keyword evidence="15" id="KW-1185">Reference proteome</keyword>
<keyword evidence="8" id="KW-1133">Transmembrane helix</keyword>
<dbReference type="InterPro" id="IPR036396">
    <property type="entry name" value="Cyt_P450_sf"/>
</dbReference>
<protein>
    <submittedName>
        <fullName evidence="14">Cytochrome P450</fullName>
    </submittedName>
</protein>
<dbReference type="STRING" id="97972.A0A2V1DGR4"/>
<evidence type="ECO:0000256" key="13">
    <source>
        <dbReference type="PIRSR" id="PIRSR602403-1"/>
    </source>
</evidence>
<keyword evidence="7 13" id="KW-0479">Metal-binding</keyword>